<comment type="caution">
    <text evidence="2">The sequence shown here is derived from an EMBL/GenBank/DDBJ whole genome shotgun (WGS) entry which is preliminary data.</text>
</comment>
<gene>
    <name evidence="2" type="ORF">JCM19237_5645</name>
</gene>
<keyword evidence="1" id="KW-0812">Transmembrane</keyword>
<evidence type="ECO:0000256" key="1">
    <source>
        <dbReference type="SAM" id="Phobius"/>
    </source>
</evidence>
<organism evidence="2 3">
    <name type="scientific">Photobacterium aphoticum</name>
    <dbReference type="NCBI Taxonomy" id="754436"/>
    <lineage>
        <taxon>Bacteria</taxon>
        <taxon>Pseudomonadati</taxon>
        <taxon>Pseudomonadota</taxon>
        <taxon>Gammaproteobacteria</taxon>
        <taxon>Vibrionales</taxon>
        <taxon>Vibrionaceae</taxon>
        <taxon>Photobacterium</taxon>
    </lineage>
</organism>
<keyword evidence="1" id="KW-0472">Membrane</keyword>
<proteinExistence type="predicted"/>
<name>A0A090R528_9GAMM</name>
<feature type="transmembrane region" description="Helical" evidence="1">
    <location>
        <begin position="6"/>
        <end position="28"/>
    </location>
</feature>
<dbReference type="STRING" id="754436.JCM19237_5645"/>
<accession>A0A090R528</accession>
<dbReference type="AlphaFoldDB" id="A0A090R528"/>
<evidence type="ECO:0000313" key="2">
    <source>
        <dbReference type="EMBL" id="GAL02752.1"/>
    </source>
</evidence>
<evidence type="ECO:0000313" key="3">
    <source>
        <dbReference type="Proteomes" id="UP000029227"/>
    </source>
</evidence>
<reference evidence="2 3" key="1">
    <citation type="journal article" date="2014" name="Genome Announc.">
        <title>Draft Genome Sequences of Two Vibrionaceae Species, Vibrio ponticus C121 and Photobacterium aphoticum C119, Isolated as Coral Reef Microbiota.</title>
        <authorList>
            <person name="Al-saari N."/>
            <person name="Meirelles P.M."/>
            <person name="Mino S."/>
            <person name="Suda W."/>
            <person name="Oshima K."/>
            <person name="Hattori M."/>
            <person name="Ohkuma M."/>
            <person name="Thompson F.L."/>
            <person name="Gomez-Gil B."/>
            <person name="Sawabe T."/>
            <person name="Sawabe T."/>
        </authorList>
    </citation>
    <scope>NUCLEOTIDE SEQUENCE [LARGE SCALE GENOMIC DNA]</scope>
    <source>
        <strain evidence="2 3">JCM 19237</strain>
    </source>
</reference>
<protein>
    <submittedName>
        <fullName evidence="2">Uncharacterized protein</fullName>
    </submittedName>
</protein>
<dbReference type="Proteomes" id="UP000029227">
    <property type="component" value="Unassembled WGS sequence"/>
</dbReference>
<keyword evidence="1" id="KW-1133">Transmembrane helix</keyword>
<sequence length="40" mass="4484">MLLSLFIHAFSSLFTLISIQTHATAILLSRRIAMPTRKIA</sequence>
<dbReference type="EMBL" id="BBMN01000001">
    <property type="protein sequence ID" value="GAL02752.1"/>
    <property type="molecule type" value="Genomic_DNA"/>
</dbReference>